<accession>A0A183PC40</accession>
<name>A0A183PC40_9TREM</name>
<proteinExistence type="predicted"/>
<evidence type="ECO:0000313" key="2">
    <source>
        <dbReference type="Proteomes" id="UP000269396"/>
    </source>
</evidence>
<evidence type="ECO:0000313" key="1">
    <source>
        <dbReference type="EMBL" id="VDP59614.1"/>
    </source>
</evidence>
<dbReference type="Proteomes" id="UP000269396">
    <property type="component" value="Unassembled WGS sequence"/>
</dbReference>
<organism evidence="1 2">
    <name type="scientific">Schistosoma mattheei</name>
    <dbReference type="NCBI Taxonomy" id="31246"/>
    <lineage>
        <taxon>Eukaryota</taxon>
        <taxon>Metazoa</taxon>
        <taxon>Spiralia</taxon>
        <taxon>Lophotrochozoa</taxon>
        <taxon>Platyhelminthes</taxon>
        <taxon>Trematoda</taxon>
        <taxon>Digenea</taxon>
        <taxon>Strigeidida</taxon>
        <taxon>Schistosomatoidea</taxon>
        <taxon>Schistosomatidae</taxon>
        <taxon>Schistosoma</taxon>
    </lineage>
</organism>
<protein>
    <submittedName>
        <fullName evidence="1">Uncharacterized protein</fullName>
    </submittedName>
</protein>
<reference evidence="1 2" key="1">
    <citation type="submission" date="2018-11" db="EMBL/GenBank/DDBJ databases">
        <authorList>
            <consortium name="Pathogen Informatics"/>
        </authorList>
    </citation>
    <scope>NUCLEOTIDE SEQUENCE [LARGE SCALE GENOMIC DNA]</scope>
    <source>
        <strain>Denwood</strain>
        <strain evidence="2">Zambia</strain>
    </source>
</reference>
<dbReference type="EMBL" id="UZAL01031936">
    <property type="protein sequence ID" value="VDP59614.1"/>
    <property type="molecule type" value="Genomic_DNA"/>
</dbReference>
<gene>
    <name evidence="1" type="ORF">SMTD_LOCUS11926</name>
</gene>
<dbReference type="AlphaFoldDB" id="A0A183PC40"/>
<keyword evidence="2" id="KW-1185">Reference proteome</keyword>
<sequence>MRSAYFCPCLHSHFVDYLFTLIQSIVDLIHIYVKEVLKAAHTSNHIYLLKMQGIFCFFSTYISLSHFIYYLFFCCQIVSVY</sequence>